<feature type="region of interest" description="Disordered" evidence="6">
    <location>
        <begin position="242"/>
        <end position="298"/>
    </location>
</feature>
<feature type="coiled-coil region" evidence="5">
    <location>
        <begin position="555"/>
        <end position="621"/>
    </location>
</feature>
<evidence type="ECO:0000313" key="10">
    <source>
        <dbReference type="Proteomes" id="UP001154282"/>
    </source>
</evidence>
<evidence type="ECO:0000259" key="8">
    <source>
        <dbReference type="PROSITE" id="PS51775"/>
    </source>
</evidence>
<dbReference type="PROSITE" id="PS51775">
    <property type="entry name" value="GTD_BINDING"/>
    <property type="match status" value="1"/>
</dbReference>
<dbReference type="GO" id="GO:0080115">
    <property type="term" value="F:myosin XI tail binding"/>
    <property type="evidence" value="ECO:0007669"/>
    <property type="project" value="UniProtKB-ARBA"/>
</dbReference>
<evidence type="ECO:0000256" key="7">
    <source>
        <dbReference type="SAM" id="Phobius"/>
    </source>
</evidence>
<dbReference type="Proteomes" id="UP001154282">
    <property type="component" value="Unassembled WGS sequence"/>
</dbReference>
<feature type="domain" description="GTD-binding" evidence="8">
    <location>
        <begin position="521"/>
        <end position="619"/>
    </location>
</feature>
<feature type="compositionally biased region" description="Acidic residues" evidence="6">
    <location>
        <begin position="242"/>
        <end position="253"/>
    </location>
</feature>
<sequence>MASKTSSFSPARRTLTGFTYALRSAAFEWLLIFLLLLDAVFAYLLTRFSRYCRLQVPCLFCSRLDHILGNEKPGFYRDLICTSHKAEMSCLIFCHNHGKLVDGRAMCDDCLLSYSSMLKEKYEMQRVVVGNLGFDLGSNGPPNLFTNKDLLPGSVATKLCSCCRKPWRSRQRTDRILRLKSPRSAAICKPNIPLPHRLTQQESLRKIREKFSGSLTPCRLGNMGFDSLSHVGYTELKFNSDTESEFQYSDDDEYHNYGQEVDEPPTEEEEKPTTRSDSDKHVDNEMDQQSWVQGIQPYVKNQGEREVLKVEKGKGPSASPEFVLLEDLHPSNMAEVPPMMKQAKNEQNNPSVLTTDSSVLTELMALVDSPSGLAVLKDHFEASKVKGLNEIGKKDEFKNKENVVVKPIVDDETIGTQVGQVAYNVPSTEVTSLEHSETPKARITIQEKEAPKFMVENLGKSEIHEDLKPSSSSRESFASSNVNVSDIHDSTKAPELVFKEKINDSTLESLDTVFNVIEGENIDDRLKRQIEHDKILISTLTKELDEERSASAIAANQAMAMITRLQEEKAALHMEALQYLRMMEEQAEYDGEELEKTNDLLAEREKELQDLEAELEYFRIKYGDEDIEENMPNIVMSSMSRDDNMVGENTTSSSYAEHEVSEHHSGPNSRELPNGTEKGDIFTKSSWPDIEDEKSFIFQRLKGLERKLQKLSHSAAASPYMSDNEYSEETTDRGGVGTGEFLVGNGSLLLHEEPDRKSVSKGKTVVGSQVMNGQRTSNPLHETDLTTLKNEISDLNERLESLETDWSFLEHTFNSLESGKEGVQFVQEIAHRLQDLRKIGMQSRNQSVPC</sequence>
<reference evidence="9" key="1">
    <citation type="submission" date="2022-08" db="EMBL/GenBank/DDBJ databases">
        <authorList>
            <person name="Gutierrez-Valencia J."/>
        </authorList>
    </citation>
    <scope>NUCLEOTIDE SEQUENCE</scope>
</reference>
<feature type="compositionally biased region" description="Acidic residues" evidence="6">
    <location>
        <begin position="260"/>
        <end position="270"/>
    </location>
</feature>
<dbReference type="GO" id="GO:0016020">
    <property type="term" value="C:membrane"/>
    <property type="evidence" value="ECO:0007669"/>
    <property type="project" value="UniProtKB-SubCell"/>
</dbReference>
<evidence type="ECO:0000256" key="2">
    <source>
        <dbReference type="ARBA" id="ARBA00022692"/>
    </source>
</evidence>
<feature type="transmembrane region" description="Helical" evidence="7">
    <location>
        <begin position="20"/>
        <end position="45"/>
    </location>
</feature>
<evidence type="ECO:0000256" key="6">
    <source>
        <dbReference type="SAM" id="MobiDB-lite"/>
    </source>
</evidence>
<gene>
    <name evidence="9" type="ORF">LITE_LOCUS4843</name>
</gene>
<dbReference type="AlphaFoldDB" id="A0AAV0HK19"/>
<feature type="compositionally biased region" description="Basic and acidic residues" evidence="6">
    <location>
        <begin position="656"/>
        <end position="665"/>
    </location>
</feature>
<dbReference type="InterPro" id="IPR007656">
    <property type="entry name" value="GTD-bd"/>
</dbReference>
<feature type="region of interest" description="Disordered" evidence="6">
    <location>
        <begin position="714"/>
        <end position="735"/>
    </location>
</feature>
<keyword evidence="4 7" id="KW-0472">Membrane</keyword>
<proteinExistence type="predicted"/>
<organism evidence="9 10">
    <name type="scientific">Linum tenue</name>
    <dbReference type="NCBI Taxonomy" id="586396"/>
    <lineage>
        <taxon>Eukaryota</taxon>
        <taxon>Viridiplantae</taxon>
        <taxon>Streptophyta</taxon>
        <taxon>Embryophyta</taxon>
        <taxon>Tracheophyta</taxon>
        <taxon>Spermatophyta</taxon>
        <taxon>Magnoliopsida</taxon>
        <taxon>eudicotyledons</taxon>
        <taxon>Gunneridae</taxon>
        <taxon>Pentapetalae</taxon>
        <taxon>rosids</taxon>
        <taxon>fabids</taxon>
        <taxon>Malpighiales</taxon>
        <taxon>Linaceae</taxon>
        <taxon>Linum</taxon>
    </lineage>
</organism>
<evidence type="ECO:0000256" key="1">
    <source>
        <dbReference type="ARBA" id="ARBA00004167"/>
    </source>
</evidence>
<dbReference type="Pfam" id="PF04576">
    <property type="entry name" value="Zein-binding"/>
    <property type="match status" value="1"/>
</dbReference>
<protein>
    <recommendedName>
        <fullName evidence="8">GTD-binding domain-containing protein</fullName>
    </recommendedName>
</protein>
<keyword evidence="3 7" id="KW-1133">Transmembrane helix</keyword>
<evidence type="ECO:0000256" key="3">
    <source>
        <dbReference type="ARBA" id="ARBA00022989"/>
    </source>
</evidence>
<keyword evidence="5" id="KW-0175">Coiled coil</keyword>
<dbReference type="PANTHER" id="PTHR31448:SF39">
    <property type="entry name" value="MYOSIN-BINDING PROTEIN 4-RELATED"/>
    <property type="match status" value="1"/>
</dbReference>
<name>A0AAV0HK19_9ROSI</name>
<keyword evidence="2 7" id="KW-0812">Transmembrane</keyword>
<dbReference type="PANTHER" id="PTHR31448">
    <property type="entry name" value="MYOSIN-BINDING PROTEIN 2"/>
    <property type="match status" value="1"/>
</dbReference>
<comment type="caution">
    <text evidence="9">The sequence shown here is derived from an EMBL/GenBank/DDBJ whole genome shotgun (WGS) entry which is preliminary data.</text>
</comment>
<evidence type="ECO:0000256" key="5">
    <source>
        <dbReference type="SAM" id="Coils"/>
    </source>
</evidence>
<evidence type="ECO:0000256" key="4">
    <source>
        <dbReference type="ARBA" id="ARBA00023136"/>
    </source>
</evidence>
<keyword evidence="10" id="KW-1185">Reference proteome</keyword>
<accession>A0AAV0HK19</accession>
<evidence type="ECO:0000313" key="9">
    <source>
        <dbReference type="EMBL" id="CAI0385602.1"/>
    </source>
</evidence>
<dbReference type="InterPro" id="IPR039306">
    <property type="entry name" value="MYOB"/>
</dbReference>
<dbReference type="EMBL" id="CAMGYJ010000002">
    <property type="protein sequence ID" value="CAI0385602.1"/>
    <property type="molecule type" value="Genomic_DNA"/>
</dbReference>
<comment type="subcellular location">
    <subcellularLocation>
        <location evidence="1">Membrane</location>
        <topology evidence="1">Single-pass membrane protein</topology>
    </subcellularLocation>
</comment>
<feature type="region of interest" description="Disordered" evidence="6">
    <location>
        <begin position="641"/>
        <end position="685"/>
    </location>
</feature>
<feature type="compositionally biased region" description="Basic and acidic residues" evidence="6">
    <location>
        <begin position="271"/>
        <end position="284"/>
    </location>
</feature>